<name>A0ACC1HHW9_9FUNG</name>
<keyword evidence="2" id="KW-1185">Reference proteome</keyword>
<accession>A0ACC1HHW9</accession>
<organism evidence="1 2">
    <name type="scientific">Spiromyces aspiralis</name>
    <dbReference type="NCBI Taxonomy" id="68401"/>
    <lineage>
        <taxon>Eukaryota</taxon>
        <taxon>Fungi</taxon>
        <taxon>Fungi incertae sedis</taxon>
        <taxon>Zoopagomycota</taxon>
        <taxon>Kickxellomycotina</taxon>
        <taxon>Kickxellomycetes</taxon>
        <taxon>Kickxellales</taxon>
        <taxon>Kickxellaceae</taxon>
        <taxon>Spiromyces</taxon>
    </lineage>
</organism>
<proteinExistence type="predicted"/>
<dbReference type="EMBL" id="JAMZIH010005358">
    <property type="protein sequence ID" value="KAJ1675333.1"/>
    <property type="molecule type" value="Genomic_DNA"/>
</dbReference>
<reference evidence="1" key="1">
    <citation type="submission" date="2022-06" db="EMBL/GenBank/DDBJ databases">
        <title>Phylogenomic reconstructions and comparative analyses of Kickxellomycotina fungi.</title>
        <authorList>
            <person name="Reynolds N.K."/>
            <person name="Stajich J.E."/>
            <person name="Barry K."/>
            <person name="Grigoriev I.V."/>
            <person name="Crous P."/>
            <person name="Smith M.E."/>
        </authorList>
    </citation>
    <scope>NUCLEOTIDE SEQUENCE</scope>
    <source>
        <strain evidence="1">RSA 2271</strain>
    </source>
</reference>
<sequence length="701" mass="77970">MEDLFSSISVEEDCLNYLIVPVDAITRDADCSTEELELLRERVLAIVHPHTEHYLWNHGGFELYVDPDGEGKLLNGSTIFGDAIDDEWFVVWLLKRVTEEIPSLAIMVWDTDGQFLLAEAALELPGWIKPENSDNRVFIYSGHLHIIPESVLRPSDSSKKLWLKDAVRLLGVRQDVTITPQNIEAVAFERLAGFPDKSRQAMHHAKCILPVRAAKLLKHNPQLVASAVDVFYTRDPIQLKACSKMRNFPPTQVVKTTVKFHRVQYAKLMGQSFNAPRVFSIPRPDDPDYKPAVLGMKVACSFEMLYAEKSEVKRSGHDAANVSDDKAFVAFVGRLKKLGYFDGALEGSEAYKKKLQTAKEFFKPKERQAAITTIAHRQCIYGQGKAGGDTIAGGLAEGHLLAINEIDRLLELPDPPSPSDLVDNSPEDSDDWLAISPDYLEEVLQKAKEKMSQGQDDYSDEERYRAEQAAATSQRQQELDEMVETESSRRFESTLEQIKQFLERESNLEGVRFEDDPEISDEEIQEPSDEDIDFDPDGMIDILRSIIGADSLGSEMDADERAAQDTSHSISAFMSGMDAELAKTKVGESFIKEDEIPGHADQASVAASAVEGSAAAAISDRASAEQASEDEEDEYREVNIDLNLAHNILSSFKSQEGLPGPAGNLLSSLKFQIPHDIEDRAGIYDPDNSSGEDNRGESDKK</sequence>
<evidence type="ECO:0000313" key="2">
    <source>
        <dbReference type="Proteomes" id="UP001145114"/>
    </source>
</evidence>
<protein>
    <submittedName>
        <fullName evidence="1">Uncharacterized protein</fullName>
    </submittedName>
</protein>
<gene>
    <name evidence="1" type="ORF">EV182_001476</name>
</gene>
<comment type="caution">
    <text evidence="1">The sequence shown here is derived from an EMBL/GenBank/DDBJ whole genome shotgun (WGS) entry which is preliminary data.</text>
</comment>
<dbReference type="Proteomes" id="UP001145114">
    <property type="component" value="Unassembled WGS sequence"/>
</dbReference>
<evidence type="ECO:0000313" key="1">
    <source>
        <dbReference type="EMBL" id="KAJ1675333.1"/>
    </source>
</evidence>